<gene>
    <name evidence="1" type="ORF">GCM10011572_38540</name>
    <name evidence="2" type="ORF">GM672_23710</name>
</gene>
<reference evidence="1" key="4">
    <citation type="submission" date="2024-05" db="EMBL/GenBank/DDBJ databases">
        <authorList>
            <person name="Sun Q."/>
            <person name="Zhou Y."/>
        </authorList>
    </citation>
    <scope>NUCLEOTIDE SEQUENCE</scope>
    <source>
        <strain evidence="1">CGMCC 1.15931</strain>
    </source>
</reference>
<protein>
    <submittedName>
        <fullName evidence="2">Uncharacterized protein</fullName>
    </submittedName>
</protein>
<dbReference type="RefSeq" id="WP_155472996.1">
    <property type="nucleotide sequence ID" value="NZ_BMKG01000017.1"/>
</dbReference>
<evidence type="ECO:0000313" key="3">
    <source>
        <dbReference type="Proteomes" id="UP000430634"/>
    </source>
</evidence>
<evidence type="ECO:0000313" key="4">
    <source>
        <dbReference type="Proteomes" id="UP000622638"/>
    </source>
</evidence>
<dbReference type="EMBL" id="WNKZ01000100">
    <property type="protein sequence ID" value="MTV55735.1"/>
    <property type="molecule type" value="Genomic_DNA"/>
</dbReference>
<reference evidence="2 3" key="3">
    <citation type="submission" date="2019-11" db="EMBL/GenBank/DDBJ databases">
        <title>Type strains purchased from KCTC, JCM and DSMZ.</title>
        <authorList>
            <person name="Lu H."/>
        </authorList>
    </citation>
    <scope>NUCLEOTIDE SEQUENCE [LARGE SCALE GENOMIC DNA]</scope>
    <source>
        <strain evidence="2 3">KCTC 52429</strain>
    </source>
</reference>
<dbReference type="Proteomes" id="UP000622638">
    <property type="component" value="Unassembled WGS sequence"/>
</dbReference>
<accession>A0A6I3T467</accession>
<dbReference type="AlphaFoldDB" id="A0A6I3T467"/>
<proteinExistence type="predicted"/>
<dbReference type="EMBL" id="BMKG01000017">
    <property type="protein sequence ID" value="GGC13428.1"/>
    <property type="molecule type" value="Genomic_DNA"/>
</dbReference>
<organism evidence="2 3">
    <name type="scientific">Pseudoduganella buxea</name>
    <dbReference type="NCBI Taxonomy" id="1949069"/>
    <lineage>
        <taxon>Bacteria</taxon>
        <taxon>Pseudomonadati</taxon>
        <taxon>Pseudomonadota</taxon>
        <taxon>Betaproteobacteria</taxon>
        <taxon>Burkholderiales</taxon>
        <taxon>Oxalobacteraceae</taxon>
        <taxon>Telluria group</taxon>
        <taxon>Pseudoduganella</taxon>
    </lineage>
</organism>
<sequence>MSTQWDYESITASALQTITDIANDARQADGAQAEPRWAMAYGVMRGWCELVGEAARAEDRAMMEQLFEGMPLGPGEADAQAGWHFSSVLVLPVPSEARGSAQGFGPAV</sequence>
<keyword evidence="4" id="KW-1185">Reference proteome</keyword>
<comment type="caution">
    <text evidence="2">The sequence shown here is derived from an EMBL/GenBank/DDBJ whole genome shotgun (WGS) entry which is preliminary data.</text>
</comment>
<dbReference type="Proteomes" id="UP000430634">
    <property type="component" value="Unassembled WGS sequence"/>
</dbReference>
<dbReference type="OrthoDB" id="8758781at2"/>
<reference evidence="4" key="2">
    <citation type="journal article" date="2019" name="Int. J. Syst. Evol. Microbiol.">
        <title>The Global Catalogue of Microorganisms (GCM) 10K type strain sequencing project: providing services to taxonomists for standard genome sequencing and annotation.</title>
        <authorList>
            <consortium name="The Broad Institute Genomics Platform"/>
            <consortium name="The Broad Institute Genome Sequencing Center for Infectious Disease"/>
            <person name="Wu L."/>
            <person name="Ma J."/>
        </authorList>
    </citation>
    <scope>NUCLEOTIDE SEQUENCE [LARGE SCALE GENOMIC DNA]</scope>
    <source>
        <strain evidence="4">CGMCC 1.15931</strain>
    </source>
</reference>
<evidence type="ECO:0000313" key="2">
    <source>
        <dbReference type="EMBL" id="MTV55735.1"/>
    </source>
</evidence>
<reference evidence="1" key="1">
    <citation type="journal article" date="2014" name="Int. J. Syst. Evol. Microbiol.">
        <title>Complete genome of a new Firmicutes species belonging to the dominant human colonic microbiota ('Ruminococcus bicirculans') reveals two chromosomes and a selective capacity to utilize plant glucans.</title>
        <authorList>
            <consortium name="NISC Comparative Sequencing Program"/>
            <person name="Wegmann U."/>
            <person name="Louis P."/>
            <person name="Goesmann A."/>
            <person name="Henrissat B."/>
            <person name="Duncan S.H."/>
            <person name="Flint H.J."/>
        </authorList>
    </citation>
    <scope>NUCLEOTIDE SEQUENCE</scope>
    <source>
        <strain evidence="1">CGMCC 1.15931</strain>
    </source>
</reference>
<evidence type="ECO:0000313" key="1">
    <source>
        <dbReference type="EMBL" id="GGC13428.1"/>
    </source>
</evidence>
<name>A0A6I3T467_9BURK</name>